<accession>E1Z2N5</accession>
<evidence type="ECO:0000313" key="3">
    <source>
        <dbReference type="Proteomes" id="UP000008141"/>
    </source>
</evidence>
<dbReference type="STRING" id="554065.E1Z2N5"/>
<name>E1Z2N5_CHLVA</name>
<dbReference type="EMBL" id="GL433835">
    <property type="protein sequence ID" value="EFN59693.1"/>
    <property type="molecule type" value="Genomic_DNA"/>
</dbReference>
<dbReference type="OrthoDB" id="515711at2759"/>
<sequence length="348" mass="36034">MARAGDHPWPSWFQDSVQHAQLLTNRTLRGYLLSHNAERWPEVVKATLLYGVLCLQRDFPGQPALELAQLHEASRRLHAEAALGAALPRIRSEFQSLEADVGGFLAELDPNRHGGGGSGGRAGQAAAGGGAARSTAPRSLRLTPRECDPAAATAAAAAAATPRAAAPLPRARAKPAPAVYPDWWPKDAAAAAAAARRASTASKQRPPPRLAYSRPPSAPPSVTQDDLPTAAFLLVPPRLSSGGATGRGSSARGSSGRASQAQQGEPKGGTALSKVKLQHAQRLALQRQGQQADQAVQGDASLWHCGRGGDGSGQLPAPDDGPGTAGPVATPSSYDPASVAKWRQHFGL</sequence>
<feature type="region of interest" description="Disordered" evidence="1">
    <location>
        <begin position="286"/>
        <end position="337"/>
    </location>
</feature>
<protein>
    <submittedName>
        <fullName evidence="2">Uncharacterized protein</fullName>
    </submittedName>
</protein>
<dbReference type="KEGG" id="cvr:CHLNCDRAFT_133234"/>
<feature type="region of interest" description="Disordered" evidence="1">
    <location>
        <begin position="237"/>
        <end position="270"/>
    </location>
</feature>
<feature type="compositionally biased region" description="Low complexity" evidence="1">
    <location>
        <begin position="161"/>
        <end position="177"/>
    </location>
</feature>
<keyword evidence="3" id="KW-1185">Reference proteome</keyword>
<reference evidence="2 3" key="1">
    <citation type="journal article" date="2010" name="Plant Cell">
        <title>The Chlorella variabilis NC64A genome reveals adaptation to photosymbiosis, coevolution with viruses, and cryptic sex.</title>
        <authorList>
            <person name="Blanc G."/>
            <person name="Duncan G."/>
            <person name="Agarkova I."/>
            <person name="Borodovsky M."/>
            <person name="Gurnon J."/>
            <person name="Kuo A."/>
            <person name="Lindquist E."/>
            <person name="Lucas S."/>
            <person name="Pangilinan J."/>
            <person name="Polle J."/>
            <person name="Salamov A."/>
            <person name="Terry A."/>
            <person name="Yamada T."/>
            <person name="Dunigan D.D."/>
            <person name="Grigoriev I.V."/>
            <person name="Claverie J.M."/>
            <person name="Van Etten J.L."/>
        </authorList>
    </citation>
    <scope>NUCLEOTIDE SEQUENCE [LARGE SCALE GENOMIC DNA]</scope>
    <source>
        <strain evidence="2 3">NC64A</strain>
    </source>
</reference>
<evidence type="ECO:0000313" key="2">
    <source>
        <dbReference type="EMBL" id="EFN59693.1"/>
    </source>
</evidence>
<evidence type="ECO:0000256" key="1">
    <source>
        <dbReference type="SAM" id="MobiDB-lite"/>
    </source>
</evidence>
<dbReference type="GeneID" id="17359130"/>
<feature type="region of interest" description="Disordered" evidence="1">
    <location>
        <begin position="161"/>
        <end position="181"/>
    </location>
</feature>
<organism evidence="3">
    <name type="scientific">Chlorella variabilis</name>
    <name type="common">Green alga</name>
    <dbReference type="NCBI Taxonomy" id="554065"/>
    <lineage>
        <taxon>Eukaryota</taxon>
        <taxon>Viridiplantae</taxon>
        <taxon>Chlorophyta</taxon>
        <taxon>core chlorophytes</taxon>
        <taxon>Trebouxiophyceae</taxon>
        <taxon>Chlorellales</taxon>
        <taxon>Chlorellaceae</taxon>
        <taxon>Chlorella clade</taxon>
        <taxon>Chlorella</taxon>
    </lineage>
</organism>
<proteinExistence type="predicted"/>
<feature type="compositionally biased region" description="Gly residues" evidence="1">
    <location>
        <begin position="113"/>
        <end position="131"/>
    </location>
</feature>
<feature type="compositionally biased region" description="Low complexity" evidence="1">
    <location>
        <begin position="286"/>
        <end position="300"/>
    </location>
</feature>
<dbReference type="AlphaFoldDB" id="E1Z2N5"/>
<dbReference type="RefSeq" id="XP_005851795.1">
    <property type="nucleotide sequence ID" value="XM_005851733.1"/>
</dbReference>
<feature type="compositionally biased region" description="Low complexity" evidence="1">
    <location>
        <begin position="247"/>
        <end position="264"/>
    </location>
</feature>
<dbReference type="Proteomes" id="UP000008141">
    <property type="component" value="Unassembled WGS sequence"/>
</dbReference>
<feature type="region of interest" description="Disordered" evidence="1">
    <location>
        <begin position="194"/>
        <end position="225"/>
    </location>
</feature>
<dbReference type="InParanoid" id="E1Z2N5"/>
<feature type="region of interest" description="Disordered" evidence="1">
    <location>
        <begin position="108"/>
        <end position="139"/>
    </location>
</feature>
<feature type="compositionally biased region" description="Low complexity" evidence="1">
    <location>
        <begin position="316"/>
        <end position="327"/>
    </location>
</feature>
<gene>
    <name evidence="2" type="ORF">CHLNCDRAFT_133234</name>
</gene>